<dbReference type="Proteomes" id="UP000005755">
    <property type="component" value="Unassembled WGS sequence"/>
</dbReference>
<protein>
    <submittedName>
        <fullName evidence="1">Methyltransferase domain protein</fullName>
    </submittedName>
</protein>
<gene>
    <name evidence="1" type="ORF">HCCG_00991</name>
</gene>
<dbReference type="RefSeq" id="WP_002956302.1">
    <property type="nucleotide sequence ID" value="NZ_DS990392.1"/>
</dbReference>
<keyword evidence="1" id="KW-0808">Transferase</keyword>
<keyword evidence="1" id="KW-0489">Methyltransferase</keyword>
<dbReference type="GO" id="GO:0008168">
    <property type="term" value="F:methyltransferase activity"/>
    <property type="evidence" value="ECO:0007669"/>
    <property type="project" value="UniProtKB-KW"/>
</dbReference>
<dbReference type="SUPFAM" id="SSF53335">
    <property type="entry name" value="S-adenosyl-L-methionine-dependent methyltransferases"/>
    <property type="match status" value="1"/>
</dbReference>
<organism evidence="1 2">
    <name type="scientific">Helicobacter cinaedi CCUG 18818 = ATCC BAA-847</name>
    <dbReference type="NCBI Taxonomy" id="537971"/>
    <lineage>
        <taxon>Bacteria</taxon>
        <taxon>Pseudomonadati</taxon>
        <taxon>Campylobacterota</taxon>
        <taxon>Epsilonproteobacteria</taxon>
        <taxon>Campylobacterales</taxon>
        <taxon>Helicobacteraceae</taxon>
        <taxon>Helicobacter</taxon>
    </lineage>
</organism>
<dbReference type="InterPro" id="IPR029063">
    <property type="entry name" value="SAM-dependent_MTases_sf"/>
</dbReference>
<dbReference type="Gene3D" id="3.40.50.150">
    <property type="entry name" value="Vaccinia Virus protein VP39"/>
    <property type="match status" value="1"/>
</dbReference>
<dbReference type="PANTHER" id="PTHR43861">
    <property type="entry name" value="TRANS-ACONITATE 2-METHYLTRANSFERASE-RELATED"/>
    <property type="match status" value="1"/>
</dbReference>
<keyword evidence="2" id="KW-1185">Reference proteome</keyword>
<sequence length="222" mass="24931">MSEYFEARGVSPETYKRASLPTYFKEVMCQLPKEPRILDFGCGFGQNLLAIKERNFNFTNSNGGGGGECQLLGIDINPKAIAYVQSVGIEAMVCENIFDFRPQQKFDLVIATHILEHLPKERLIEILAHFKNDILKEGGKMFIAVPNAQSHTGCYWAYEDFTHNTLFTAGSLLYVLKMAGFAHIEIIDKDALVGVKGGKKNNPQNLFETLQTKLCLLESHHK</sequence>
<evidence type="ECO:0000313" key="2">
    <source>
        <dbReference type="Proteomes" id="UP000005755"/>
    </source>
</evidence>
<reference evidence="2" key="1">
    <citation type="journal article" date="2014" name="Genome Announc.">
        <title>Draft genome sequences of six enterohepatic helicobacter species isolated from humans and one from rhesus macaques.</title>
        <authorList>
            <person name="Shen Z."/>
            <person name="Sheh A."/>
            <person name="Young S.K."/>
            <person name="Abouelliel A."/>
            <person name="Ward D.V."/>
            <person name="Earl A.M."/>
            <person name="Fox J.G."/>
        </authorList>
    </citation>
    <scope>NUCLEOTIDE SEQUENCE [LARGE SCALE GENOMIC DNA]</scope>
    <source>
        <strain evidence="2">CCUG 18818</strain>
    </source>
</reference>
<evidence type="ECO:0000313" key="1">
    <source>
        <dbReference type="EMBL" id="EFR46444.1"/>
    </source>
</evidence>
<accession>A0ABN0BCD9</accession>
<dbReference type="CDD" id="cd02440">
    <property type="entry name" value="AdoMet_MTases"/>
    <property type="match status" value="1"/>
</dbReference>
<proteinExistence type="predicted"/>
<dbReference type="EMBL" id="DS990392">
    <property type="protein sequence ID" value="EFR46444.1"/>
    <property type="molecule type" value="Genomic_DNA"/>
</dbReference>
<dbReference type="GO" id="GO:0032259">
    <property type="term" value="P:methylation"/>
    <property type="evidence" value="ECO:0007669"/>
    <property type="project" value="UniProtKB-KW"/>
</dbReference>
<dbReference type="Pfam" id="PF13489">
    <property type="entry name" value="Methyltransf_23"/>
    <property type="match status" value="1"/>
</dbReference>
<name>A0ABN0BCD9_9HELI</name>